<dbReference type="Gene3D" id="3.40.50.720">
    <property type="entry name" value="NAD(P)-binding Rossmann-like Domain"/>
    <property type="match status" value="1"/>
</dbReference>
<keyword evidence="5" id="KW-1185">Reference proteome</keyword>
<keyword evidence="1" id="KW-0521">NADP</keyword>
<dbReference type="InterPro" id="IPR002225">
    <property type="entry name" value="3Beta_OHSteriod_DH/Estase"/>
</dbReference>
<dbReference type="PANTHER" id="PTHR10366:SF575">
    <property type="entry name" value="NAD-DEPENDENT EPIMERASE_DEHYDRATASE DOMAIN-CONTAINING PROTEIN"/>
    <property type="match status" value="1"/>
</dbReference>
<feature type="domain" description="3-beta hydroxysteroid dehydrogenase/isomerase" evidence="3">
    <location>
        <begin position="10"/>
        <end position="135"/>
    </location>
</feature>
<evidence type="ECO:0000313" key="5">
    <source>
        <dbReference type="Proteomes" id="UP001227230"/>
    </source>
</evidence>
<gene>
    <name evidence="4" type="ORF">VitviT2T_003991</name>
</gene>
<dbReference type="SUPFAM" id="SSF51735">
    <property type="entry name" value="NAD(P)-binding Rossmann-fold domains"/>
    <property type="match status" value="1"/>
</dbReference>
<evidence type="ECO:0000313" key="4">
    <source>
        <dbReference type="EMBL" id="WJZ84385.1"/>
    </source>
</evidence>
<dbReference type="EMBL" id="CP126650">
    <property type="protein sequence ID" value="WJZ84385.1"/>
    <property type="molecule type" value="Genomic_DNA"/>
</dbReference>
<keyword evidence="2" id="KW-0560">Oxidoreductase</keyword>
<dbReference type="InterPro" id="IPR050425">
    <property type="entry name" value="NAD(P)_dehydrat-like"/>
</dbReference>
<dbReference type="InterPro" id="IPR036291">
    <property type="entry name" value="NAD(P)-bd_dom_sf"/>
</dbReference>
<dbReference type="Proteomes" id="UP001227230">
    <property type="component" value="Chromosome 3"/>
</dbReference>
<reference evidence="4 5" key="1">
    <citation type="journal article" date="2023" name="Hortic Res">
        <title>The complete reference genome for grapevine (Vitis vinifera L.) genetics and breeding.</title>
        <authorList>
            <person name="Shi X."/>
            <person name="Cao S."/>
            <person name="Wang X."/>
            <person name="Huang S."/>
            <person name="Wang Y."/>
            <person name="Liu Z."/>
            <person name="Liu W."/>
            <person name="Leng X."/>
            <person name="Peng Y."/>
            <person name="Wang N."/>
            <person name="Wang Y."/>
            <person name="Ma Z."/>
            <person name="Xu X."/>
            <person name="Zhang F."/>
            <person name="Xue H."/>
            <person name="Zhong H."/>
            <person name="Wang Y."/>
            <person name="Zhang K."/>
            <person name="Velt A."/>
            <person name="Avia K."/>
            <person name="Holtgrawe D."/>
            <person name="Grimplet J."/>
            <person name="Matus J.T."/>
            <person name="Ware D."/>
            <person name="Wu X."/>
            <person name="Wang H."/>
            <person name="Liu C."/>
            <person name="Fang Y."/>
            <person name="Rustenholz C."/>
            <person name="Cheng Z."/>
            <person name="Xiao H."/>
            <person name="Zhou Y."/>
        </authorList>
    </citation>
    <scope>NUCLEOTIDE SEQUENCE [LARGE SCALE GENOMIC DNA]</scope>
    <source>
        <strain evidence="5">cv. Pinot noir / PN40024</strain>
        <tissue evidence="4">Leaf</tissue>
    </source>
</reference>
<evidence type="ECO:0000256" key="2">
    <source>
        <dbReference type="ARBA" id="ARBA00023002"/>
    </source>
</evidence>
<protein>
    <recommendedName>
        <fullName evidence="3">3-beta hydroxysteroid dehydrogenase/isomerase domain-containing protein</fullName>
    </recommendedName>
</protein>
<dbReference type="Pfam" id="PF01073">
    <property type="entry name" value="3Beta_HSD"/>
    <property type="match status" value="1"/>
</dbReference>
<proteinExistence type="predicted"/>
<evidence type="ECO:0000259" key="3">
    <source>
        <dbReference type="Pfam" id="PF01073"/>
    </source>
</evidence>
<dbReference type="PANTHER" id="PTHR10366">
    <property type="entry name" value="NAD DEPENDENT EPIMERASE/DEHYDRATASE"/>
    <property type="match status" value="1"/>
</dbReference>
<organism evidence="4 5">
    <name type="scientific">Vitis vinifera</name>
    <name type="common">Grape</name>
    <dbReference type="NCBI Taxonomy" id="29760"/>
    <lineage>
        <taxon>Eukaryota</taxon>
        <taxon>Viridiplantae</taxon>
        <taxon>Streptophyta</taxon>
        <taxon>Embryophyta</taxon>
        <taxon>Tracheophyta</taxon>
        <taxon>Spermatophyta</taxon>
        <taxon>Magnoliopsida</taxon>
        <taxon>eudicotyledons</taxon>
        <taxon>Gunneridae</taxon>
        <taxon>Pentapetalae</taxon>
        <taxon>rosids</taxon>
        <taxon>Vitales</taxon>
        <taxon>Vitaceae</taxon>
        <taxon>Viteae</taxon>
        <taxon>Vitis</taxon>
    </lineage>
</organism>
<name>A0ABY9BNT1_VITVI</name>
<evidence type="ECO:0000256" key="1">
    <source>
        <dbReference type="ARBA" id="ARBA00022857"/>
    </source>
</evidence>
<sequence length="166" mass="18204">MSGQGKVVCVAGGSGYVASWLVRLLLQRIYTIKATVRDPNDLTKTKHLLALEGAKEKLHLFQANLHEEGPFDSVVDGCDGGFHTASQFYLSVFQAQLIDPALKGTMNVLRSCAKVPSFKRVIVTSSMTSVAFNGKPLAPDVLVDESWFSDPVFCEKSSYGICFQRR</sequence>
<accession>A0ABY9BNT1</accession>